<dbReference type="HOGENOM" id="CLU_1721842_0_0_1"/>
<dbReference type="AlphaFoldDB" id="C6HQX1"/>
<sequence>MSNPGYTPNEPRNELDHRPGPVMAKQGDPQIVNLLPTLFTFPLRSAFILVLTGATSLMDIRLRRILETGDIQAPDAFSPLWPCHLTGQLSLGVGALKWRQMFQGLRCWRLLGVPFPNLAELFRKAFVNLGLNLQQFSALRPELLQVPRFVLG</sequence>
<name>C6HQX1_AJECH</name>
<evidence type="ECO:0000313" key="2">
    <source>
        <dbReference type="EMBL" id="EER37342.1"/>
    </source>
</evidence>
<protein>
    <submittedName>
        <fullName evidence="2">Uncharacterized protein</fullName>
    </submittedName>
</protein>
<gene>
    <name evidence="2" type="ORF">HCDG_08793</name>
</gene>
<dbReference type="VEuPathDB" id="FungiDB:HCDG_08793"/>
<accession>C6HQX1</accession>
<reference evidence="3" key="1">
    <citation type="submission" date="2009-05" db="EMBL/GenBank/DDBJ databases">
        <title>The genome sequence of Ajellomyces capsulatus strain H143.</title>
        <authorList>
            <person name="Champion M."/>
            <person name="Cuomo C.A."/>
            <person name="Ma L.-J."/>
            <person name="Henn M.R."/>
            <person name="Sil A."/>
            <person name="Goldman B."/>
            <person name="Young S.K."/>
            <person name="Kodira C.D."/>
            <person name="Zeng Q."/>
            <person name="Koehrsen M."/>
            <person name="Alvarado L."/>
            <person name="Berlin A.M."/>
            <person name="Borenstein D."/>
            <person name="Chen Z."/>
            <person name="Engels R."/>
            <person name="Freedman E."/>
            <person name="Gellesch M."/>
            <person name="Goldberg J."/>
            <person name="Griggs A."/>
            <person name="Gujja S."/>
            <person name="Heiman D.I."/>
            <person name="Hepburn T.A."/>
            <person name="Howarth C."/>
            <person name="Jen D."/>
            <person name="Larson L."/>
            <person name="Lewis B."/>
            <person name="Mehta T."/>
            <person name="Park D."/>
            <person name="Pearson M."/>
            <person name="Roberts A."/>
            <person name="Saif S."/>
            <person name="Shea T.D."/>
            <person name="Shenoy N."/>
            <person name="Sisk P."/>
            <person name="Stolte C."/>
            <person name="Sykes S."/>
            <person name="Walk T."/>
            <person name="White J."/>
            <person name="Yandava C."/>
            <person name="Klein B."/>
            <person name="McEwen J.G."/>
            <person name="Puccia R."/>
            <person name="Goldman G.H."/>
            <person name="Felipe M.S."/>
            <person name="Nino-Vega G."/>
            <person name="San-Blas G."/>
            <person name="Taylor J.W."/>
            <person name="Mendoza L."/>
            <person name="Galagan J.E."/>
            <person name="Nusbaum C."/>
            <person name="Birren B.W."/>
        </authorList>
    </citation>
    <scope>NUCLEOTIDE SEQUENCE [LARGE SCALE GENOMIC DNA]</scope>
    <source>
        <strain evidence="3">H143</strain>
    </source>
</reference>
<organism evidence="2 3">
    <name type="scientific">Ajellomyces capsulatus (strain H143)</name>
    <name type="common">Darling's disease fungus</name>
    <name type="synonym">Histoplasma capsulatum</name>
    <dbReference type="NCBI Taxonomy" id="544712"/>
    <lineage>
        <taxon>Eukaryota</taxon>
        <taxon>Fungi</taxon>
        <taxon>Dikarya</taxon>
        <taxon>Ascomycota</taxon>
        <taxon>Pezizomycotina</taxon>
        <taxon>Eurotiomycetes</taxon>
        <taxon>Eurotiomycetidae</taxon>
        <taxon>Onygenales</taxon>
        <taxon>Ajellomycetaceae</taxon>
        <taxon>Histoplasma</taxon>
    </lineage>
</organism>
<dbReference type="EMBL" id="GG692435">
    <property type="protein sequence ID" value="EER37342.1"/>
    <property type="molecule type" value="Genomic_DNA"/>
</dbReference>
<dbReference type="Proteomes" id="UP000002624">
    <property type="component" value="Unassembled WGS sequence"/>
</dbReference>
<evidence type="ECO:0000256" key="1">
    <source>
        <dbReference type="SAM" id="MobiDB-lite"/>
    </source>
</evidence>
<proteinExistence type="predicted"/>
<evidence type="ECO:0000313" key="3">
    <source>
        <dbReference type="Proteomes" id="UP000002624"/>
    </source>
</evidence>
<feature type="region of interest" description="Disordered" evidence="1">
    <location>
        <begin position="1"/>
        <end position="22"/>
    </location>
</feature>